<evidence type="ECO:0000313" key="1">
    <source>
        <dbReference type="EMBL" id="KAF7310179.1"/>
    </source>
</evidence>
<dbReference type="OrthoDB" id="2963168at2759"/>
<dbReference type="AlphaFoldDB" id="A0A8H6WF56"/>
<dbReference type="SUPFAM" id="SSF53067">
    <property type="entry name" value="Actin-like ATPase domain"/>
    <property type="match status" value="2"/>
</dbReference>
<reference evidence="1" key="1">
    <citation type="submission" date="2020-05" db="EMBL/GenBank/DDBJ databases">
        <title>Mycena genomes resolve the evolution of fungal bioluminescence.</title>
        <authorList>
            <person name="Tsai I.J."/>
        </authorList>
    </citation>
    <scope>NUCLEOTIDE SEQUENCE</scope>
    <source>
        <strain evidence="1">171206Taipei</strain>
    </source>
</reference>
<sequence>MPARPPYNGDQRKLVLGIDIGTTFSGISYCVLEPGREPDIVPVTRFPLQPTLGGDSKVPTIVYYDKRGQAKAFGAEAMDESIRETAIKQAWEMVSWFKLHMRPNSVAITSPGRDFPPLPTNKLAVDIFSDFLRYVFRCARTFIIEHIPGGELMWTTFEDSIEFVVTHPNGWEGEQQADLRQAAVNARLVPDSSRGHRRLHFVTEGEASLNFCIVNGLATNPLNAGKGVIIVDAGGGTIDISAYRKTSSPGKRSTFEEIAQTACLMDGSVFVTKNAREYLNVVLRNSKYHEAVDEIAECFDQTTKLKFREPSEMSYIRFGTLRDKDAAFNIFNGQMKLPGTVVAAFFQPSIDAIVQAIAIQQSSAKVPISDVLLVGGFAASDWLHSELKRRLAPMNLVVSRPDAHVNKAVSDGAVSFFIDRFVKSRIAKDFYGIMMYTSYDEYDVEHCRRSETRFVNDAGRLSIGGQFRVILARGTSVRETQEFRGAFSRLATEVSHLTSIEVDLLRYQGKNSKPRWRDVEPEKYQTMCGIHAHTHQAAQSLRPQFGPRGMYYRFSFEVVFSFGTTELKAQIAWKEDGVEKR</sequence>
<organism evidence="1 2">
    <name type="scientific">Mycena indigotica</name>
    <dbReference type="NCBI Taxonomy" id="2126181"/>
    <lineage>
        <taxon>Eukaryota</taxon>
        <taxon>Fungi</taxon>
        <taxon>Dikarya</taxon>
        <taxon>Basidiomycota</taxon>
        <taxon>Agaricomycotina</taxon>
        <taxon>Agaricomycetes</taxon>
        <taxon>Agaricomycetidae</taxon>
        <taxon>Agaricales</taxon>
        <taxon>Marasmiineae</taxon>
        <taxon>Mycenaceae</taxon>
        <taxon>Mycena</taxon>
    </lineage>
</organism>
<gene>
    <name evidence="1" type="ORF">MIND_00391500</name>
</gene>
<dbReference type="InterPro" id="IPR043129">
    <property type="entry name" value="ATPase_NBD"/>
</dbReference>
<dbReference type="PANTHER" id="PTHR14187:SF5">
    <property type="entry name" value="HEAT SHOCK 70 KDA PROTEIN 12A"/>
    <property type="match status" value="1"/>
</dbReference>
<dbReference type="Proteomes" id="UP000636479">
    <property type="component" value="Unassembled WGS sequence"/>
</dbReference>
<dbReference type="GeneID" id="59343260"/>
<evidence type="ECO:0000313" key="2">
    <source>
        <dbReference type="Proteomes" id="UP000636479"/>
    </source>
</evidence>
<dbReference type="RefSeq" id="XP_037223629.1">
    <property type="nucleotide sequence ID" value="XM_037360744.1"/>
</dbReference>
<dbReference type="Gene3D" id="3.30.420.40">
    <property type="match status" value="1"/>
</dbReference>
<name>A0A8H6WF56_9AGAR</name>
<keyword evidence="2" id="KW-1185">Reference proteome</keyword>
<accession>A0A8H6WF56</accession>
<dbReference type="EMBL" id="JACAZF010000003">
    <property type="protein sequence ID" value="KAF7310179.1"/>
    <property type="molecule type" value="Genomic_DNA"/>
</dbReference>
<dbReference type="PANTHER" id="PTHR14187">
    <property type="entry name" value="ALPHA KINASE/ELONGATION FACTOR 2 KINASE"/>
    <property type="match status" value="1"/>
</dbReference>
<protein>
    <submittedName>
        <fullName evidence="1">Uncharacterized protein</fullName>
    </submittedName>
</protein>
<comment type="caution">
    <text evidence="1">The sequence shown here is derived from an EMBL/GenBank/DDBJ whole genome shotgun (WGS) entry which is preliminary data.</text>
</comment>
<proteinExistence type="predicted"/>
<dbReference type="CDD" id="cd10170">
    <property type="entry name" value="ASKHA_NBD_HSP70"/>
    <property type="match status" value="1"/>
</dbReference>